<evidence type="ECO:0000256" key="1">
    <source>
        <dbReference type="ARBA" id="ARBA00022691"/>
    </source>
</evidence>
<name>A0A090X865_ACACA</name>
<dbReference type="VEuPathDB" id="AmoebaDB:ACA1_279570"/>
<keyword evidence="1" id="KW-0949">S-adenosyl-L-methionine</keyword>
<dbReference type="Pfam" id="PF04055">
    <property type="entry name" value="Radical_SAM"/>
    <property type="match status" value="1"/>
</dbReference>
<keyword evidence="2" id="KW-0479">Metal-binding</keyword>
<keyword evidence="3" id="KW-0408">Iron</keyword>
<dbReference type="InterPro" id="IPR013785">
    <property type="entry name" value="Aldolase_TIM"/>
</dbReference>
<organism evidence="6">
    <name type="scientific">Acanthamoeba castellanii</name>
    <name type="common">Amoeba</name>
    <dbReference type="NCBI Taxonomy" id="5755"/>
    <lineage>
        <taxon>Eukaryota</taxon>
        <taxon>Amoebozoa</taxon>
        <taxon>Discosea</taxon>
        <taxon>Longamoebia</taxon>
        <taxon>Centramoebida</taxon>
        <taxon>Acanthamoebidae</taxon>
        <taxon>Acanthamoeba</taxon>
    </lineage>
</organism>
<dbReference type="PANTHER" id="PTHR43726">
    <property type="entry name" value="3-METHYLORNITHINE SYNTHASE"/>
    <property type="match status" value="1"/>
</dbReference>
<keyword evidence="4" id="KW-0411">Iron-sulfur</keyword>
<dbReference type="SFLD" id="SFLDG01060">
    <property type="entry name" value="BATS_domain_containing"/>
    <property type="match status" value="1"/>
</dbReference>
<evidence type="ECO:0000259" key="5">
    <source>
        <dbReference type="PROSITE" id="PS51918"/>
    </source>
</evidence>
<gene>
    <name evidence="6" type="primary">HydE</name>
</gene>
<dbReference type="InterPro" id="IPR058240">
    <property type="entry name" value="rSAM_sf"/>
</dbReference>
<reference evidence="6" key="1">
    <citation type="journal article" date="2013" name="PLoS ONE">
        <title>Evidence for a hydrogenosomal-type anaerobic ATP generation pathway in Acanthamoeba castellanii.</title>
        <authorList>
            <person name="Leger M.M."/>
            <person name="Gawryluk R.M."/>
            <person name="Gray M.W."/>
            <person name="Roger A.J."/>
        </authorList>
    </citation>
    <scope>NUCLEOTIDE SEQUENCE</scope>
    <source>
        <strain evidence="6">Neff</strain>
    </source>
</reference>
<dbReference type="Gene3D" id="3.20.20.70">
    <property type="entry name" value="Aldolase class I"/>
    <property type="match status" value="1"/>
</dbReference>
<dbReference type="SFLD" id="SFLDS00029">
    <property type="entry name" value="Radical_SAM"/>
    <property type="match status" value="1"/>
</dbReference>
<accession>A0A090X865</accession>
<dbReference type="NCBIfam" id="TIGR03956">
    <property type="entry name" value="rSAM_HydE"/>
    <property type="match status" value="1"/>
</dbReference>
<dbReference type="PROSITE" id="PS51918">
    <property type="entry name" value="RADICAL_SAM"/>
    <property type="match status" value="1"/>
</dbReference>
<protein>
    <submittedName>
        <fullName evidence="6">HydE</fullName>
    </submittedName>
</protein>
<sequence length="480" mass="54017">MKKTLAPLVQRDVYRVMLLRRGLHDAAPVSGGSPTDLHKLLYSPLLTPDAPAAEDPVAARNALQAALSRGGKKRPVNRLHLPLEEKIAPLASLVGRALTPGEPLTLEKEQIVHILQTADEGLENALYDYADTVTQRYFGKKIYFRGIVEFSNVCTKDCYYCGIRKHIQVKRYSMSKEEIVNCAIFAYESGYGSLMLQSGELPTDKRLAFLVDTIKEVKRVTIEKDKERNGVKEGVENKSLGVAISLGELTKDMFRSLREAGAHRYLLRIESSNPDLYAKLHPADHSWHRRVECLRELNELGFQVGTGVMIGLPGQTLGDLAQDLLFFKSMDIDMIGMGPYICQKDTPLGKLWQEENSNLDTKRYNEKLFRLSTKMVALARIICGDVNIAATTALQAINPQGREVALNQGANMLMPILTPRKYREDYQLYEGKPCIDEGAEECRSCLKNRVQWAGKELTLHDWGDPQHFFSRQNIPTPTRQ</sequence>
<dbReference type="SMART" id="SM00729">
    <property type="entry name" value="Elp3"/>
    <property type="match status" value="1"/>
</dbReference>
<evidence type="ECO:0000313" key="6">
    <source>
        <dbReference type="EMBL" id="JAC89000.1"/>
    </source>
</evidence>
<dbReference type="EMBL" id="GANQ01000002">
    <property type="protein sequence ID" value="JAC89000.1"/>
    <property type="molecule type" value="Transcribed_RNA"/>
</dbReference>
<feature type="domain" description="Radical SAM core" evidence="5">
    <location>
        <begin position="140"/>
        <end position="385"/>
    </location>
</feature>
<dbReference type="InterPro" id="IPR007197">
    <property type="entry name" value="rSAM"/>
</dbReference>
<dbReference type="SFLD" id="SFLDG01082">
    <property type="entry name" value="B12-binding_domain_containing"/>
    <property type="match status" value="1"/>
</dbReference>
<evidence type="ECO:0000256" key="2">
    <source>
        <dbReference type="ARBA" id="ARBA00022723"/>
    </source>
</evidence>
<evidence type="ECO:0000256" key="3">
    <source>
        <dbReference type="ARBA" id="ARBA00023004"/>
    </source>
</evidence>
<dbReference type="InterPro" id="IPR034422">
    <property type="entry name" value="HydE/PylB-like"/>
</dbReference>
<dbReference type="GO" id="GO:0016740">
    <property type="term" value="F:transferase activity"/>
    <property type="evidence" value="ECO:0007669"/>
    <property type="project" value="TreeGrafter"/>
</dbReference>
<dbReference type="InterPro" id="IPR024021">
    <property type="entry name" value="FeFe-hyd_HydE_rSAM"/>
</dbReference>
<dbReference type="SFLD" id="SFLDG01280">
    <property type="entry name" value="HydE/PylB-like"/>
    <property type="match status" value="1"/>
</dbReference>
<dbReference type="AlphaFoldDB" id="A0A090X865"/>
<dbReference type="GO" id="GO:0046872">
    <property type="term" value="F:metal ion binding"/>
    <property type="evidence" value="ECO:0007669"/>
    <property type="project" value="UniProtKB-KW"/>
</dbReference>
<evidence type="ECO:0000256" key="4">
    <source>
        <dbReference type="ARBA" id="ARBA00023014"/>
    </source>
</evidence>
<dbReference type="PANTHER" id="PTHR43726:SF1">
    <property type="entry name" value="BIOTIN SYNTHASE"/>
    <property type="match status" value="1"/>
</dbReference>
<dbReference type="SUPFAM" id="SSF102114">
    <property type="entry name" value="Radical SAM enzymes"/>
    <property type="match status" value="1"/>
</dbReference>
<dbReference type="InterPro" id="IPR006638">
    <property type="entry name" value="Elp3/MiaA/NifB-like_rSAM"/>
</dbReference>
<dbReference type="GO" id="GO:0051536">
    <property type="term" value="F:iron-sulfur cluster binding"/>
    <property type="evidence" value="ECO:0007669"/>
    <property type="project" value="UniProtKB-KW"/>
</dbReference>
<dbReference type="CDD" id="cd01335">
    <property type="entry name" value="Radical_SAM"/>
    <property type="match status" value="1"/>
</dbReference>
<proteinExistence type="predicted"/>